<organism evidence="1 2">
    <name type="scientific">Aquiflexum balticum DSM 16537</name>
    <dbReference type="NCBI Taxonomy" id="758820"/>
    <lineage>
        <taxon>Bacteria</taxon>
        <taxon>Pseudomonadati</taxon>
        <taxon>Bacteroidota</taxon>
        <taxon>Cytophagia</taxon>
        <taxon>Cytophagales</taxon>
        <taxon>Cyclobacteriaceae</taxon>
        <taxon>Aquiflexum</taxon>
    </lineage>
</organism>
<dbReference type="AlphaFoldDB" id="A0A1W2H303"/>
<dbReference type="STRING" id="758820.SAMN00777080_1910"/>
<keyword evidence="2" id="KW-1185">Reference proteome</keyword>
<reference evidence="2" key="1">
    <citation type="submission" date="2017-04" db="EMBL/GenBank/DDBJ databases">
        <authorList>
            <person name="Varghese N."/>
            <person name="Submissions S."/>
        </authorList>
    </citation>
    <scope>NUCLEOTIDE SEQUENCE [LARGE SCALE GENOMIC DNA]</scope>
    <source>
        <strain evidence="2">DSM 16537</strain>
    </source>
</reference>
<protein>
    <submittedName>
        <fullName evidence="1">Uncharacterized protein</fullName>
    </submittedName>
</protein>
<evidence type="ECO:0000313" key="2">
    <source>
        <dbReference type="Proteomes" id="UP000192333"/>
    </source>
</evidence>
<gene>
    <name evidence="1" type="ORF">SAMN00777080_1910</name>
</gene>
<name>A0A1W2H303_9BACT</name>
<dbReference type="Proteomes" id="UP000192333">
    <property type="component" value="Chromosome I"/>
</dbReference>
<accession>A0A1W2H303</accession>
<dbReference type="EMBL" id="LT838813">
    <property type="protein sequence ID" value="SMD43320.1"/>
    <property type="molecule type" value="Genomic_DNA"/>
</dbReference>
<evidence type="ECO:0000313" key="1">
    <source>
        <dbReference type="EMBL" id="SMD43320.1"/>
    </source>
</evidence>
<proteinExistence type="predicted"/>
<sequence length="34" mass="3768">MGFTIKTVAALENTNYITSFFYSPEFGGLAIINH</sequence>